<protein>
    <recommendedName>
        <fullName evidence="4">Lipoprotein</fullName>
    </recommendedName>
</protein>
<dbReference type="PROSITE" id="PS51257">
    <property type="entry name" value="PROKAR_LIPOPROTEIN"/>
    <property type="match status" value="1"/>
</dbReference>
<dbReference type="RefSeq" id="WP_038072648.1">
    <property type="nucleotide sequence ID" value="NZ_JHEG04000001.1"/>
</dbReference>
<gene>
    <name evidence="2" type="ORF">DA73_0217825</name>
    <name evidence="1" type="ORF">DA73_0400013590</name>
</gene>
<name>A0A0C1QXZ4_9CYAN</name>
<dbReference type="EMBL" id="JHEG02000048">
    <property type="protein sequence ID" value="KIE10419.1"/>
    <property type="molecule type" value="Genomic_DNA"/>
</dbReference>
<reference evidence="1" key="2">
    <citation type="submission" date="2019-11" db="EMBL/GenBank/DDBJ databases">
        <title>Improved Assembly of Tolypothrix boutellei genome.</title>
        <authorList>
            <person name="Sarangi A.N."/>
            <person name="Mukherjee M."/>
            <person name="Ghosh S."/>
            <person name="Singh D."/>
            <person name="Das A."/>
            <person name="Kant S."/>
            <person name="Prusty A."/>
            <person name="Tripathy S."/>
        </authorList>
    </citation>
    <scope>NUCLEOTIDE SEQUENCE</scope>
    <source>
        <strain evidence="1">VB521301</strain>
    </source>
</reference>
<dbReference type="Proteomes" id="UP000029738">
    <property type="component" value="Unassembled WGS sequence"/>
</dbReference>
<dbReference type="AlphaFoldDB" id="A0A0C1QXZ4"/>
<comment type="caution">
    <text evidence="2">The sequence shown here is derived from an EMBL/GenBank/DDBJ whole genome shotgun (WGS) entry which is preliminary data.</text>
</comment>
<accession>A0A0C1QXZ4</accession>
<evidence type="ECO:0008006" key="4">
    <source>
        <dbReference type="Google" id="ProtNLM"/>
    </source>
</evidence>
<evidence type="ECO:0000313" key="1">
    <source>
        <dbReference type="EMBL" id="KAF3886395.1"/>
    </source>
</evidence>
<evidence type="ECO:0000313" key="3">
    <source>
        <dbReference type="Proteomes" id="UP000029738"/>
    </source>
</evidence>
<dbReference type="EMBL" id="JHEG04000001">
    <property type="protein sequence ID" value="KAF3886395.1"/>
    <property type="molecule type" value="Genomic_DNA"/>
</dbReference>
<keyword evidence="3" id="KW-1185">Reference proteome</keyword>
<organism evidence="2">
    <name type="scientific">Tolypothrix bouteillei VB521301</name>
    <dbReference type="NCBI Taxonomy" id="1479485"/>
    <lineage>
        <taxon>Bacteria</taxon>
        <taxon>Bacillati</taxon>
        <taxon>Cyanobacteriota</taxon>
        <taxon>Cyanophyceae</taxon>
        <taxon>Nostocales</taxon>
        <taxon>Tolypothrichaceae</taxon>
        <taxon>Tolypothrix</taxon>
    </lineage>
</organism>
<proteinExistence type="predicted"/>
<evidence type="ECO:0000313" key="2">
    <source>
        <dbReference type="EMBL" id="KIE10419.1"/>
    </source>
</evidence>
<reference evidence="2" key="1">
    <citation type="journal article" date="2015" name="Genome Announc.">
        <title>Draft Genome Sequence of Tolypothrix boutellei Strain VB521301.</title>
        <authorList>
            <person name="Chandrababunaidu M.M."/>
            <person name="Singh D."/>
            <person name="Sen D."/>
            <person name="Bhan S."/>
            <person name="Das S."/>
            <person name="Gupta A."/>
            <person name="Adhikary S.P."/>
            <person name="Tripathy S."/>
        </authorList>
    </citation>
    <scope>NUCLEOTIDE SEQUENCE</scope>
    <source>
        <strain evidence="2">VB521301</strain>
    </source>
</reference>
<sequence>MFSNNLKFLTLSLIIPVVSLGILVACTKDNKVVGTTNGLIPEKPNMILNVKRQAGICPETIGIWTFLLPVEGGAEHTAVADIQSAKLIASGKKFVEYEAKLRNSYTSCVGNAKSEAPPVYNFRFQNGKVYFRLNLEQATVSTTITYQGIGGSRPYVRWLAEE</sequence>